<reference evidence="10" key="1">
    <citation type="submission" date="2025-08" db="UniProtKB">
        <authorList>
            <consortium name="Ensembl"/>
        </authorList>
    </citation>
    <scope>IDENTIFICATION</scope>
</reference>
<dbReference type="PANTHER" id="PTHR19290">
    <property type="entry name" value="BASIC HELIX-LOOP-HELIX PROTEIN NEUROGENIN-RELATED"/>
    <property type="match status" value="1"/>
</dbReference>
<dbReference type="GO" id="GO:0045944">
    <property type="term" value="P:positive regulation of transcription by RNA polymerase II"/>
    <property type="evidence" value="ECO:0007669"/>
    <property type="project" value="TreeGrafter"/>
</dbReference>
<dbReference type="Pfam" id="PF00010">
    <property type="entry name" value="HLH"/>
    <property type="match status" value="1"/>
</dbReference>
<evidence type="ECO:0000259" key="9">
    <source>
        <dbReference type="PROSITE" id="PS50888"/>
    </source>
</evidence>
<keyword evidence="11" id="KW-1185">Reference proteome</keyword>
<evidence type="ECO:0000313" key="10">
    <source>
        <dbReference type="Ensembl" id="ENSEBUP00000013715.1"/>
    </source>
</evidence>
<dbReference type="SMART" id="SM00353">
    <property type="entry name" value="HLH"/>
    <property type="match status" value="1"/>
</dbReference>
<evidence type="ECO:0000256" key="2">
    <source>
        <dbReference type="ARBA" id="ARBA00004496"/>
    </source>
</evidence>
<keyword evidence="3" id="KW-0805">Transcription regulation</keyword>
<dbReference type="GO" id="GO:0009653">
    <property type="term" value="P:anatomical structure morphogenesis"/>
    <property type="evidence" value="ECO:0007669"/>
    <property type="project" value="TreeGrafter"/>
</dbReference>
<sequence>MREPPPDGPAAPASRAPRKVKTPRKSSKPVKYRPVQGCDLGTRRTDSDGEEPFETGGDPDGDIGRAEGDALRTFGSSGPDSWQQQLQHEAKAPISAPPVANTFVTAPFAAWVEPRSGSLQLPDAKSPIPAQPLPRRLEQHKGQHGPSFSGPSATKRARLGHVELNPTIPSMVVAAEASSSTSSCTAGCADTCDSKAVQHSRRLLANARERTRVHTISAAFEALRTQVPCYSYGQKLSKLAILRIACSYILALAKLANRDYSGEPEGLTFAECVEQCTRTLQAEGRAKKRKTR</sequence>
<evidence type="ECO:0000256" key="4">
    <source>
        <dbReference type="ARBA" id="ARBA00023125"/>
    </source>
</evidence>
<dbReference type="InterPro" id="IPR032660">
    <property type="entry name" value="ATOH8_bHLH"/>
</dbReference>
<dbReference type="FunFam" id="4.10.280.10:FF:000052">
    <property type="entry name" value="Protein atonal homolog 8"/>
    <property type="match status" value="1"/>
</dbReference>
<dbReference type="CDD" id="cd11421">
    <property type="entry name" value="bHLH_TS_ATOH8"/>
    <property type="match status" value="1"/>
</dbReference>
<name>A0A8C4QEZ3_EPTBU</name>
<feature type="region of interest" description="Disordered" evidence="8">
    <location>
        <begin position="1"/>
        <end position="83"/>
    </location>
</feature>
<dbReference type="InterPro" id="IPR036638">
    <property type="entry name" value="HLH_DNA-bd_sf"/>
</dbReference>
<keyword evidence="4" id="KW-0238">DNA-binding</keyword>
<evidence type="ECO:0000256" key="5">
    <source>
        <dbReference type="ARBA" id="ARBA00023163"/>
    </source>
</evidence>
<evidence type="ECO:0000256" key="6">
    <source>
        <dbReference type="ARBA" id="ARBA00023242"/>
    </source>
</evidence>
<protein>
    <recommendedName>
        <fullName evidence="7">Protein atonal homolog 8</fullName>
    </recommendedName>
</protein>
<evidence type="ECO:0000256" key="8">
    <source>
        <dbReference type="SAM" id="MobiDB-lite"/>
    </source>
</evidence>
<dbReference type="InterPro" id="IPR011598">
    <property type="entry name" value="bHLH_dom"/>
</dbReference>
<organism evidence="10 11">
    <name type="scientific">Eptatretus burgeri</name>
    <name type="common">Inshore hagfish</name>
    <dbReference type="NCBI Taxonomy" id="7764"/>
    <lineage>
        <taxon>Eukaryota</taxon>
        <taxon>Metazoa</taxon>
        <taxon>Chordata</taxon>
        <taxon>Craniata</taxon>
        <taxon>Vertebrata</taxon>
        <taxon>Cyclostomata</taxon>
        <taxon>Myxini</taxon>
        <taxon>Myxiniformes</taxon>
        <taxon>Myxinidae</taxon>
        <taxon>Eptatretinae</taxon>
        <taxon>Eptatretus</taxon>
    </lineage>
</organism>
<dbReference type="Proteomes" id="UP000694388">
    <property type="component" value="Unplaced"/>
</dbReference>
<dbReference type="PANTHER" id="PTHR19290:SF102">
    <property type="entry name" value="TRANSCRIPTION FACTOR ATOH8"/>
    <property type="match status" value="1"/>
</dbReference>
<dbReference type="SUPFAM" id="SSF47459">
    <property type="entry name" value="HLH, helix-loop-helix DNA-binding domain"/>
    <property type="match status" value="1"/>
</dbReference>
<dbReference type="InterPro" id="IPR050359">
    <property type="entry name" value="bHLH_transcription_factors"/>
</dbReference>
<reference evidence="10" key="2">
    <citation type="submission" date="2025-09" db="UniProtKB">
        <authorList>
            <consortium name="Ensembl"/>
        </authorList>
    </citation>
    <scope>IDENTIFICATION</scope>
</reference>
<dbReference type="GeneTree" id="ENSGT00940000161151"/>
<dbReference type="GO" id="GO:0046983">
    <property type="term" value="F:protein dimerization activity"/>
    <property type="evidence" value="ECO:0007669"/>
    <property type="project" value="InterPro"/>
</dbReference>
<dbReference type="GO" id="GO:0003700">
    <property type="term" value="F:DNA-binding transcription factor activity"/>
    <property type="evidence" value="ECO:0007669"/>
    <property type="project" value="InterPro"/>
</dbReference>
<accession>A0A8C4QEZ3</accession>
<feature type="compositionally biased region" description="Basic residues" evidence="8">
    <location>
        <begin position="16"/>
        <end position="31"/>
    </location>
</feature>
<comment type="subcellular location">
    <subcellularLocation>
        <location evidence="2">Cytoplasm</location>
    </subcellularLocation>
    <subcellularLocation>
        <location evidence="1">Nucleus speckle</location>
    </subcellularLocation>
</comment>
<dbReference type="PROSITE" id="PS50888">
    <property type="entry name" value="BHLH"/>
    <property type="match status" value="1"/>
</dbReference>
<evidence type="ECO:0000313" key="11">
    <source>
        <dbReference type="Proteomes" id="UP000694388"/>
    </source>
</evidence>
<dbReference type="Ensembl" id="ENSEBUT00000014291.1">
    <property type="protein sequence ID" value="ENSEBUP00000013715.1"/>
    <property type="gene ID" value="ENSEBUG00000008652.1"/>
</dbReference>
<dbReference type="Gene3D" id="4.10.280.10">
    <property type="entry name" value="Helix-loop-helix DNA-binding domain"/>
    <property type="match status" value="1"/>
</dbReference>
<dbReference type="GO" id="GO:0005737">
    <property type="term" value="C:cytoplasm"/>
    <property type="evidence" value="ECO:0007669"/>
    <property type="project" value="UniProtKB-SubCell"/>
</dbReference>
<evidence type="ECO:0000256" key="1">
    <source>
        <dbReference type="ARBA" id="ARBA00004324"/>
    </source>
</evidence>
<keyword evidence="6" id="KW-0539">Nucleus</keyword>
<feature type="compositionally biased region" description="Polar residues" evidence="8">
    <location>
        <begin position="74"/>
        <end position="83"/>
    </location>
</feature>
<evidence type="ECO:0000256" key="3">
    <source>
        <dbReference type="ARBA" id="ARBA00023015"/>
    </source>
</evidence>
<feature type="domain" description="BHLH" evidence="9">
    <location>
        <begin position="200"/>
        <end position="252"/>
    </location>
</feature>
<dbReference type="AlphaFoldDB" id="A0A8C4QEZ3"/>
<feature type="compositionally biased region" description="Acidic residues" evidence="8">
    <location>
        <begin position="48"/>
        <end position="61"/>
    </location>
</feature>
<evidence type="ECO:0000256" key="7">
    <source>
        <dbReference type="ARBA" id="ARBA00076520"/>
    </source>
</evidence>
<dbReference type="GO" id="GO:0070888">
    <property type="term" value="F:E-box binding"/>
    <property type="evidence" value="ECO:0007669"/>
    <property type="project" value="TreeGrafter"/>
</dbReference>
<keyword evidence="5" id="KW-0804">Transcription</keyword>
<proteinExistence type="predicted"/>
<dbReference type="GO" id="GO:0016607">
    <property type="term" value="C:nuclear speck"/>
    <property type="evidence" value="ECO:0007669"/>
    <property type="project" value="UniProtKB-SubCell"/>
</dbReference>